<dbReference type="Pfam" id="PF07681">
    <property type="entry name" value="DoxX"/>
    <property type="match status" value="1"/>
</dbReference>
<proteinExistence type="predicted"/>
<organism evidence="7 8">
    <name type="scientific">Methylobacterium crusticola</name>
    <dbReference type="NCBI Taxonomy" id="1697972"/>
    <lineage>
        <taxon>Bacteria</taxon>
        <taxon>Pseudomonadati</taxon>
        <taxon>Pseudomonadota</taxon>
        <taxon>Alphaproteobacteria</taxon>
        <taxon>Hyphomicrobiales</taxon>
        <taxon>Methylobacteriaceae</taxon>
        <taxon>Methylobacterium</taxon>
    </lineage>
</organism>
<feature type="transmembrane region" description="Helical" evidence="6">
    <location>
        <begin position="105"/>
        <end position="122"/>
    </location>
</feature>
<feature type="transmembrane region" description="Helical" evidence="6">
    <location>
        <begin position="73"/>
        <end position="93"/>
    </location>
</feature>
<evidence type="ECO:0000256" key="2">
    <source>
        <dbReference type="ARBA" id="ARBA00022692"/>
    </source>
</evidence>
<feature type="compositionally biased region" description="Low complexity" evidence="5">
    <location>
        <begin position="158"/>
        <end position="173"/>
    </location>
</feature>
<comment type="caution">
    <text evidence="7">The sequence shown here is derived from an EMBL/GenBank/DDBJ whole genome shotgun (WGS) entry which is preliminary data.</text>
</comment>
<keyword evidence="2 6" id="KW-0812">Transmembrane</keyword>
<evidence type="ECO:0000256" key="1">
    <source>
        <dbReference type="ARBA" id="ARBA00004141"/>
    </source>
</evidence>
<evidence type="ECO:0000256" key="6">
    <source>
        <dbReference type="SAM" id="Phobius"/>
    </source>
</evidence>
<evidence type="ECO:0000256" key="5">
    <source>
        <dbReference type="SAM" id="MobiDB-lite"/>
    </source>
</evidence>
<gene>
    <name evidence="7" type="ORF">OPKNFCMD_3450</name>
</gene>
<dbReference type="RefSeq" id="WP_128560743.1">
    <property type="nucleotide sequence ID" value="NZ_BPQH01000010.1"/>
</dbReference>
<evidence type="ECO:0000313" key="7">
    <source>
        <dbReference type="EMBL" id="GJD50705.1"/>
    </source>
</evidence>
<reference evidence="7" key="1">
    <citation type="journal article" date="2021" name="Front. Microbiol.">
        <title>Comprehensive Comparative Genomics and Phenotyping of Methylobacterium Species.</title>
        <authorList>
            <person name="Alessa O."/>
            <person name="Ogura Y."/>
            <person name="Fujitani Y."/>
            <person name="Takami H."/>
            <person name="Hayashi T."/>
            <person name="Sahin N."/>
            <person name="Tani A."/>
        </authorList>
    </citation>
    <scope>NUCLEOTIDE SEQUENCE</scope>
    <source>
        <strain evidence="7">KCTC 52305</strain>
    </source>
</reference>
<dbReference type="EMBL" id="BPQH01000010">
    <property type="protein sequence ID" value="GJD50705.1"/>
    <property type="molecule type" value="Genomic_DNA"/>
</dbReference>
<evidence type="ECO:0000256" key="4">
    <source>
        <dbReference type="ARBA" id="ARBA00023136"/>
    </source>
</evidence>
<dbReference type="Proteomes" id="UP001055167">
    <property type="component" value="Unassembled WGS sequence"/>
</dbReference>
<protein>
    <recommendedName>
        <fullName evidence="9">DoxX family protein</fullName>
    </recommendedName>
</protein>
<evidence type="ECO:0000256" key="3">
    <source>
        <dbReference type="ARBA" id="ARBA00022989"/>
    </source>
</evidence>
<name>A0ABQ4R0R0_9HYPH</name>
<feature type="region of interest" description="Disordered" evidence="5">
    <location>
        <begin position="143"/>
        <end position="173"/>
    </location>
</feature>
<accession>A0ABQ4R0R0</accession>
<keyword evidence="8" id="KW-1185">Reference proteome</keyword>
<evidence type="ECO:0000313" key="8">
    <source>
        <dbReference type="Proteomes" id="UP001055167"/>
    </source>
</evidence>
<keyword evidence="4 6" id="KW-0472">Membrane</keyword>
<reference evidence="7" key="2">
    <citation type="submission" date="2021-08" db="EMBL/GenBank/DDBJ databases">
        <authorList>
            <person name="Tani A."/>
            <person name="Ola A."/>
            <person name="Ogura Y."/>
            <person name="Katsura K."/>
            <person name="Hayashi T."/>
        </authorList>
    </citation>
    <scope>NUCLEOTIDE SEQUENCE</scope>
    <source>
        <strain evidence="7">KCTC 52305</strain>
    </source>
</reference>
<dbReference type="InterPro" id="IPR032808">
    <property type="entry name" value="DoxX"/>
</dbReference>
<comment type="subcellular location">
    <subcellularLocation>
        <location evidence="1">Membrane</location>
        <topology evidence="1">Multi-pass membrane protein</topology>
    </subcellularLocation>
</comment>
<feature type="transmembrane region" description="Helical" evidence="6">
    <location>
        <begin position="45"/>
        <end position="66"/>
    </location>
</feature>
<sequence>MGARNQDATLLVGRVLLAAALLPAGIARALNPSGFALALAGTGMPYPHAVATGAVVITLFGPLALALGILPRLVGLGLAVHAVVMGLLLHRFWDFSGAGALVERELFLAQLGLAAGFVLYAVTGPGGWSWQGWWHGAAHAPAPAPIPAKKRPAPAGPPKAAGARSPKAARAAA</sequence>
<keyword evidence="3 6" id="KW-1133">Transmembrane helix</keyword>
<evidence type="ECO:0008006" key="9">
    <source>
        <dbReference type="Google" id="ProtNLM"/>
    </source>
</evidence>